<reference evidence="8 9" key="1">
    <citation type="journal article" date="2016" name="Nat. Commun.">
        <title>Thousands of microbial genomes shed light on interconnected biogeochemical processes in an aquifer system.</title>
        <authorList>
            <person name="Anantharaman K."/>
            <person name="Brown C.T."/>
            <person name="Hug L.A."/>
            <person name="Sharon I."/>
            <person name="Castelle C.J."/>
            <person name="Probst A.J."/>
            <person name="Thomas B.C."/>
            <person name="Singh A."/>
            <person name="Wilkins M.J."/>
            <person name="Karaoz U."/>
            <person name="Brodie E.L."/>
            <person name="Williams K.H."/>
            <person name="Hubbard S.S."/>
            <person name="Banfield J.F."/>
        </authorList>
    </citation>
    <scope>NUCLEOTIDE SEQUENCE [LARGE SCALE GENOMIC DNA]</scope>
</reference>
<name>A0A1F7IGB8_9BACT</name>
<evidence type="ECO:0000256" key="2">
    <source>
        <dbReference type="ARBA" id="ARBA00022525"/>
    </source>
</evidence>
<evidence type="ECO:0000313" key="8">
    <source>
        <dbReference type="EMBL" id="OGK42413.1"/>
    </source>
</evidence>
<keyword evidence="5" id="KW-0812">Transmembrane</keyword>
<accession>A0A1F7IGB8</accession>
<feature type="domain" description="Carbohydrate-binding module family 96" evidence="7">
    <location>
        <begin position="716"/>
        <end position="867"/>
    </location>
</feature>
<evidence type="ECO:0000256" key="5">
    <source>
        <dbReference type="SAM" id="Phobius"/>
    </source>
</evidence>
<organism evidence="8 9">
    <name type="scientific">Candidatus Roizmanbacteria bacterium RIFCSPLOWO2_01_FULL_37_12</name>
    <dbReference type="NCBI Taxonomy" id="1802056"/>
    <lineage>
        <taxon>Bacteria</taxon>
        <taxon>Candidatus Roizmaniibacteriota</taxon>
    </lineage>
</organism>
<evidence type="ECO:0000256" key="3">
    <source>
        <dbReference type="ARBA" id="ARBA00022729"/>
    </source>
</evidence>
<evidence type="ECO:0000256" key="4">
    <source>
        <dbReference type="SAM" id="MobiDB-lite"/>
    </source>
</evidence>
<keyword evidence="3" id="KW-0732">Signal</keyword>
<keyword evidence="5" id="KW-0472">Membrane</keyword>
<feature type="transmembrane region" description="Helical" evidence="5">
    <location>
        <begin position="21"/>
        <end position="44"/>
    </location>
</feature>
<dbReference type="EMBL" id="MGAG01000002">
    <property type="protein sequence ID" value="OGK42413.1"/>
    <property type="molecule type" value="Genomic_DNA"/>
</dbReference>
<dbReference type="AlphaFoldDB" id="A0A1F7IGB8"/>
<evidence type="ECO:0000259" key="6">
    <source>
        <dbReference type="Pfam" id="PF05548"/>
    </source>
</evidence>
<proteinExistence type="predicted"/>
<feature type="region of interest" description="Disordered" evidence="4">
    <location>
        <begin position="664"/>
        <end position="712"/>
    </location>
</feature>
<feature type="compositionally biased region" description="Low complexity" evidence="4">
    <location>
        <begin position="694"/>
        <end position="712"/>
    </location>
</feature>
<dbReference type="Pfam" id="PF24517">
    <property type="entry name" value="CBM96"/>
    <property type="match status" value="1"/>
</dbReference>
<comment type="caution">
    <text evidence="8">The sequence shown here is derived from an EMBL/GenBank/DDBJ whole genome shotgun (WGS) entry which is preliminary data.</text>
</comment>
<protein>
    <submittedName>
        <fullName evidence="8">Uncharacterized protein</fullName>
    </submittedName>
</protein>
<sequence length="867" mass="96426">MLLNSENSGLSESDRKLKFKRFLTTSLKILPVLFLMAALISSVYTLRSRRSYRSEAGNTSQIVNKQDRIKAINGSIIDNARMIGGQAVSQQTATNLRPLLAERKTIMLSFLPNEPDKFLENVLSENIVKNLPAEFLSEKLIETKKEVKGKLKVSVLEDFNNKKASYRFTLDDKNLYIPSKSEPLRGSGETIVLAYSMENNLVVENPATDIQYSSLIPPIFGPQKTLMVIVNADYDPADLDPQIVRDGIFGVTDSVASYYSETSRNKMSIVGEVAPVVTISNVVNKCDPYYIISPAVSELIKLGYVINEYRLIQFYIPRAVGCNWWYSGMADIGDPQSIVVGNDIYYKSISEHEMGHNFGLNHANRYFCGTKSVGSNTECTDVEYGDMFDEMGNQYQGYPQFNAPHKLALGWIDENEYLFLKNDQQVEIYAHELTDPGLKIVRIWRNEDKQYLYLSFRLSVGLDSVLPSTITRGINVHLTKSDQDTTKTYFLDMTPSGSGAADDWLDAAMFDGQTFTDEAANIVISQISHAENRAVVQINIPENYPPRLQTAWVLGLYRLPDGRWVADPNVSVMSHIIGYDFSDAISIKRIVNYPDGTVDNLEMSISERNDPGCQEIKCYSGQDADFVTNQIGSYKLTFVAQDSQGVMSNMINYDFFVTDGPIEITPSPTKVPPTPTPSYTPSPTPGKATIIPKPSNSPTPSSALTPSPTPTPSFISLEPIADSYVNSSYPNNNSGTENTLRVKTTPTKITYLKFDLTSFLGKTVNSVKLKIWIADSSNGSMELKQVADNSWTEKGITYNNRPAPGKTLNTFTPVKSGVYQEIDISAYVKGNLGKIISLAIQTSSTNELELRSRNVSDQSKRPVLVIQ</sequence>
<dbReference type="InterPro" id="IPR008752">
    <property type="entry name" value="Peptidase_M11"/>
</dbReference>
<evidence type="ECO:0000313" key="9">
    <source>
        <dbReference type="Proteomes" id="UP000177698"/>
    </source>
</evidence>
<dbReference type="STRING" id="1802056.A2954_01045"/>
<feature type="compositionally biased region" description="Pro residues" evidence="4">
    <location>
        <begin position="669"/>
        <end position="684"/>
    </location>
</feature>
<dbReference type="InterPro" id="IPR055372">
    <property type="entry name" value="CBM96"/>
</dbReference>
<gene>
    <name evidence="8" type="ORF">A2954_01045</name>
</gene>
<feature type="domain" description="Peptidase M11 gametolysin" evidence="6">
    <location>
        <begin position="252"/>
        <end position="484"/>
    </location>
</feature>
<keyword evidence="5" id="KW-1133">Transmembrane helix</keyword>
<comment type="subcellular location">
    <subcellularLocation>
        <location evidence="1">Secreted</location>
    </subcellularLocation>
</comment>
<dbReference type="SUPFAM" id="SSF55486">
    <property type="entry name" value="Metalloproteases ('zincins'), catalytic domain"/>
    <property type="match status" value="1"/>
</dbReference>
<dbReference type="GO" id="GO:0005576">
    <property type="term" value="C:extracellular region"/>
    <property type="evidence" value="ECO:0007669"/>
    <property type="project" value="UniProtKB-SubCell"/>
</dbReference>
<keyword evidence="2" id="KW-0964">Secreted</keyword>
<dbReference type="Pfam" id="PF05548">
    <property type="entry name" value="Peptidase_M11"/>
    <property type="match status" value="1"/>
</dbReference>
<evidence type="ECO:0000256" key="1">
    <source>
        <dbReference type="ARBA" id="ARBA00004613"/>
    </source>
</evidence>
<dbReference type="Proteomes" id="UP000177698">
    <property type="component" value="Unassembled WGS sequence"/>
</dbReference>
<evidence type="ECO:0000259" key="7">
    <source>
        <dbReference type="Pfam" id="PF24517"/>
    </source>
</evidence>
<dbReference type="NCBIfam" id="NF033679">
    <property type="entry name" value="DNRLRE_dom"/>
    <property type="match status" value="1"/>
</dbReference>